<accession>A0A401SQA9</accession>
<dbReference type="FunFam" id="3.30.160.60:FF:000121">
    <property type="entry name" value="zinc finger protein 385B isoform X1"/>
    <property type="match status" value="1"/>
</dbReference>
<reference evidence="9 10" key="1">
    <citation type="journal article" date="2018" name="Nat. Ecol. Evol.">
        <title>Shark genomes provide insights into elasmobranch evolution and the origin of vertebrates.</title>
        <authorList>
            <person name="Hara Y"/>
            <person name="Yamaguchi K"/>
            <person name="Onimaru K"/>
            <person name="Kadota M"/>
            <person name="Koyanagi M"/>
            <person name="Keeley SD"/>
            <person name="Tatsumi K"/>
            <person name="Tanaka K"/>
            <person name="Motone F"/>
            <person name="Kageyama Y"/>
            <person name="Nozu R"/>
            <person name="Adachi N"/>
            <person name="Nishimura O"/>
            <person name="Nakagawa R"/>
            <person name="Tanegashima C"/>
            <person name="Kiyatake I"/>
            <person name="Matsumoto R"/>
            <person name="Murakumo K"/>
            <person name="Nishida K"/>
            <person name="Terakita A"/>
            <person name="Kuratani S"/>
            <person name="Sato K"/>
            <person name="Hyodo S Kuraku.S."/>
        </authorList>
    </citation>
    <scope>NUCLEOTIDE SEQUENCE [LARGE SCALE GENOMIC DNA]</scope>
</reference>
<evidence type="ECO:0000313" key="10">
    <source>
        <dbReference type="Proteomes" id="UP000287033"/>
    </source>
</evidence>
<keyword evidence="3" id="KW-0677">Repeat</keyword>
<dbReference type="InterPro" id="IPR036236">
    <property type="entry name" value="Znf_C2H2_sf"/>
</dbReference>
<dbReference type="EMBL" id="BEZZ01000443">
    <property type="protein sequence ID" value="GCC32543.1"/>
    <property type="molecule type" value="Genomic_DNA"/>
</dbReference>
<evidence type="ECO:0000256" key="5">
    <source>
        <dbReference type="ARBA" id="ARBA00022833"/>
    </source>
</evidence>
<feature type="domain" description="C2H2-type" evidence="8">
    <location>
        <begin position="290"/>
        <end position="312"/>
    </location>
</feature>
<comment type="caution">
    <text evidence="9">The sequence shown here is derived from an EMBL/GenBank/DDBJ whole genome shotgun (WGS) entry which is preliminary data.</text>
</comment>
<evidence type="ECO:0000256" key="1">
    <source>
        <dbReference type="ARBA" id="ARBA00004123"/>
    </source>
</evidence>
<dbReference type="GO" id="GO:0008270">
    <property type="term" value="F:zinc ion binding"/>
    <property type="evidence" value="ECO:0007669"/>
    <property type="project" value="UniProtKB-KW"/>
</dbReference>
<evidence type="ECO:0000256" key="7">
    <source>
        <dbReference type="SAM" id="MobiDB-lite"/>
    </source>
</evidence>
<evidence type="ECO:0000256" key="3">
    <source>
        <dbReference type="ARBA" id="ARBA00022737"/>
    </source>
</evidence>
<keyword evidence="6" id="KW-0539">Nucleus</keyword>
<feature type="domain" description="C2H2-type" evidence="8">
    <location>
        <begin position="70"/>
        <end position="92"/>
    </location>
</feature>
<sequence>MLSKGRLFIHGERRKTSRCVASSHLCAPSSCQLRSSVAEAWEKMDPVQKAVINHTFGVTLPPKKKQVISCNVCHLRFNSENQAEAHYKGHKHARKLKALEALKNKQKAAAAKEDDMTQAIHNPDDTMSDAEKTEDCPTTPMGEKTKGNSTSMVHVSKVFLVENAGTKTSAMFSCSEATNGRSENDIATSVMHTAEIIRSEGTDSVSSAPESEKEGEKMKQQLYCAVCKVTVNSASQLEAHNNGSKHKSMLQGQNSHSRRSRLRLFPRTLYKTKRIGNKGSIGLQSKAFHCNICEIYVNSETQLKQHMTSRRHKERLTGKPSKPKYSPYTKLQQTAVLATKMAFQKHLTKPLATGFLPNPLTAAAVCAMPNLALRPTTLFQTPFLGPAFFRATPGPLRATHTPFLFAPY</sequence>
<organism evidence="9 10">
    <name type="scientific">Chiloscyllium punctatum</name>
    <name type="common">Brownbanded bambooshark</name>
    <name type="synonym">Hemiscyllium punctatum</name>
    <dbReference type="NCBI Taxonomy" id="137246"/>
    <lineage>
        <taxon>Eukaryota</taxon>
        <taxon>Metazoa</taxon>
        <taxon>Chordata</taxon>
        <taxon>Craniata</taxon>
        <taxon>Vertebrata</taxon>
        <taxon>Chondrichthyes</taxon>
        <taxon>Elasmobranchii</taxon>
        <taxon>Galeomorphii</taxon>
        <taxon>Galeoidea</taxon>
        <taxon>Orectolobiformes</taxon>
        <taxon>Hemiscylliidae</taxon>
        <taxon>Chiloscyllium</taxon>
    </lineage>
</organism>
<dbReference type="Pfam" id="PF12874">
    <property type="entry name" value="zf-met"/>
    <property type="match status" value="3"/>
</dbReference>
<comment type="subcellular location">
    <subcellularLocation>
        <location evidence="1">Nucleus</location>
    </subcellularLocation>
</comment>
<keyword evidence="5" id="KW-0862">Zinc</keyword>
<dbReference type="PANTHER" id="PTHR23067:SF6">
    <property type="entry name" value="ZINC FINGER PROTEIN 385C"/>
    <property type="match status" value="1"/>
</dbReference>
<keyword evidence="4" id="KW-0863">Zinc-finger</keyword>
<gene>
    <name evidence="9" type="ORF">chiPu_0011005</name>
</gene>
<protein>
    <recommendedName>
        <fullName evidence="8">C2H2-type domain-containing protein</fullName>
    </recommendedName>
</protein>
<dbReference type="OrthoDB" id="434647at2759"/>
<evidence type="ECO:0000256" key="4">
    <source>
        <dbReference type="ARBA" id="ARBA00022771"/>
    </source>
</evidence>
<feature type="region of interest" description="Disordered" evidence="7">
    <location>
        <begin position="304"/>
        <end position="325"/>
    </location>
</feature>
<feature type="region of interest" description="Disordered" evidence="7">
    <location>
        <begin position="109"/>
        <end position="149"/>
    </location>
</feature>
<dbReference type="InterPro" id="IPR013087">
    <property type="entry name" value="Znf_C2H2_type"/>
</dbReference>
<dbReference type="Proteomes" id="UP000287033">
    <property type="component" value="Unassembled WGS sequence"/>
</dbReference>
<dbReference type="STRING" id="137246.A0A401SQA9"/>
<keyword evidence="10" id="KW-1185">Reference proteome</keyword>
<evidence type="ECO:0000256" key="2">
    <source>
        <dbReference type="ARBA" id="ARBA00022723"/>
    </source>
</evidence>
<dbReference type="GO" id="GO:0003676">
    <property type="term" value="F:nucleic acid binding"/>
    <property type="evidence" value="ECO:0007669"/>
    <property type="project" value="InterPro"/>
</dbReference>
<dbReference type="AlphaFoldDB" id="A0A401SQA9"/>
<dbReference type="PANTHER" id="PTHR23067">
    <property type="entry name" value="DOUBLE-STRANDED RNA-BINDING ZINC FINGER PROTEIN"/>
    <property type="match status" value="1"/>
</dbReference>
<dbReference type="InterPro" id="IPR051845">
    <property type="entry name" value="Znf385"/>
</dbReference>
<dbReference type="GO" id="GO:0005634">
    <property type="term" value="C:nucleus"/>
    <property type="evidence" value="ECO:0007669"/>
    <property type="project" value="UniProtKB-SubCell"/>
</dbReference>
<keyword evidence="2" id="KW-0479">Metal-binding</keyword>
<evidence type="ECO:0000313" key="9">
    <source>
        <dbReference type="EMBL" id="GCC32543.1"/>
    </source>
</evidence>
<dbReference type="Gene3D" id="3.30.160.60">
    <property type="entry name" value="Classic Zinc Finger"/>
    <property type="match status" value="3"/>
</dbReference>
<name>A0A401SQA9_CHIPU</name>
<dbReference type="SMART" id="SM00355">
    <property type="entry name" value="ZnF_C2H2"/>
    <property type="match status" value="3"/>
</dbReference>
<evidence type="ECO:0000259" key="8">
    <source>
        <dbReference type="PROSITE" id="PS00028"/>
    </source>
</evidence>
<dbReference type="SMART" id="SM00451">
    <property type="entry name" value="ZnF_U1"/>
    <property type="match status" value="3"/>
</dbReference>
<evidence type="ECO:0000256" key="6">
    <source>
        <dbReference type="ARBA" id="ARBA00023242"/>
    </source>
</evidence>
<proteinExistence type="predicted"/>
<dbReference type="InterPro" id="IPR003604">
    <property type="entry name" value="Matrin/U1-like-C_Znf_C2H2"/>
</dbReference>
<dbReference type="SUPFAM" id="SSF57667">
    <property type="entry name" value="beta-beta-alpha zinc fingers"/>
    <property type="match status" value="3"/>
</dbReference>
<dbReference type="PROSITE" id="PS00028">
    <property type="entry name" value="ZINC_FINGER_C2H2_1"/>
    <property type="match status" value="2"/>
</dbReference>